<accession>A0ABT5IUQ6</accession>
<dbReference type="PANTHER" id="PTHR14226:SF76">
    <property type="entry name" value="NTE FAMILY PROTEIN RSSA"/>
    <property type="match status" value="1"/>
</dbReference>
<evidence type="ECO:0000256" key="2">
    <source>
        <dbReference type="ARBA" id="ARBA00022963"/>
    </source>
</evidence>
<feature type="signal peptide" evidence="6">
    <location>
        <begin position="1"/>
        <end position="28"/>
    </location>
</feature>
<sequence>MPPKPLPRSLRALAPLLLAACSSVTPPAQPPAVTLPATPASAPVAEAPVPVASPPAKPAAANPAPAKPATPKVVRQPRIALALGGGAAKGFAHVGVIRVLEQQGIVPDIITGTSAGSVVGAIYATGMSADKLRRRALALNEDELKDFSLSGGGFLKGDKLAAMVNREVGRKRIEQLPRTFAAVATDFDSGARVVFRSGDTGTAVRASAAIPNVFQPVTIRGRRYVDGGLVSPVPVSAARELGADIVIAVDITAKPAQRKSGVLGTFDQSLSIMTQAALANELKGADVILRPQVLGLGAADFDQRSRAIREGERVGKQGIPAIRRIIAAWQQRQR</sequence>
<evidence type="ECO:0000313" key="9">
    <source>
        <dbReference type="Proteomes" id="UP001219956"/>
    </source>
</evidence>
<feature type="region of interest" description="Disordered" evidence="5">
    <location>
        <begin position="50"/>
        <end position="72"/>
    </location>
</feature>
<organism evidence="8 9">
    <name type="scientific">Vogesella aquatica</name>
    <dbReference type="NCBI Taxonomy" id="2984206"/>
    <lineage>
        <taxon>Bacteria</taxon>
        <taxon>Pseudomonadati</taxon>
        <taxon>Pseudomonadota</taxon>
        <taxon>Betaproteobacteria</taxon>
        <taxon>Neisseriales</taxon>
        <taxon>Chromobacteriaceae</taxon>
        <taxon>Vogesella</taxon>
    </lineage>
</organism>
<feature type="active site" description="Nucleophile" evidence="4">
    <location>
        <position position="114"/>
    </location>
</feature>
<comment type="caution">
    <text evidence="4">Lacks conserved residue(s) required for the propagation of feature annotation.</text>
</comment>
<feature type="domain" description="PNPLA" evidence="7">
    <location>
        <begin position="81"/>
        <end position="239"/>
    </location>
</feature>
<dbReference type="Gene3D" id="3.40.1090.10">
    <property type="entry name" value="Cytosolic phospholipase A2 catalytic domain"/>
    <property type="match status" value="1"/>
</dbReference>
<evidence type="ECO:0000256" key="1">
    <source>
        <dbReference type="ARBA" id="ARBA00022801"/>
    </source>
</evidence>
<evidence type="ECO:0000256" key="4">
    <source>
        <dbReference type="PROSITE-ProRule" id="PRU01161"/>
    </source>
</evidence>
<dbReference type="Proteomes" id="UP001219956">
    <property type="component" value="Unassembled WGS sequence"/>
</dbReference>
<keyword evidence="1 4" id="KW-0378">Hydrolase</keyword>
<comment type="caution">
    <text evidence="8">The sequence shown here is derived from an EMBL/GenBank/DDBJ whole genome shotgun (WGS) entry which is preliminary data.</text>
</comment>
<keyword evidence="2 4" id="KW-0442">Lipid degradation</keyword>
<dbReference type="InterPro" id="IPR016035">
    <property type="entry name" value="Acyl_Trfase/lysoPLipase"/>
</dbReference>
<evidence type="ECO:0000313" key="8">
    <source>
        <dbReference type="EMBL" id="MDC7716307.1"/>
    </source>
</evidence>
<keyword evidence="6" id="KW-0732">Signal</keyword>
<dbReference type="EMBL" id="JAQQLF010000004">
    <property type="protein sequence ID" value="MDC7716307.1"/>
    <property type="molecule type" value="Genomic_DNA"/>
</dbReference>
<feature type="active site" description="Proton acceptor" evidence="4">
    <location>
        <position position="226"/>
    </location>
</feature>
<dbReference type="Pfam" id="PF01734">
    <property type="entry name" value="Patatin"/>
    <property type="match status" value="1"/>
</dbReference>
<proteinExistence type="predicted"/>
<feature type="chain" id="PRO_5045527769" evidence="6">
    <location>
        <begin position="29"/>
        <end position="334"/>
    </location>
</feature>
<reference evidence="8 9" key="1">
    <citation type="submission" date="2023-01" db="EMBL/GenBank/DDBJ databases">
        <title>Novel species of the genus Vogesella isolated from rivers.</title>
        <authorList>
            <person name="Lu H."/>
        </authorList>
    </citation>
    <scope>NUCLEOTIDE SEQUENCE [LARGE SCALE GENOMIC DNA]</scope>
    <source>
        <strain evidence="8 9">DC21W</strain>
    </source>
</reference>
<gene>
    <name evidence="8" type="ORF">PQU95_03605</name>
</gene>
<keyword evidence="9" id="KW-1185">Reference proteome</keyword>
<dbReference type="PROSITE" id="PS51635">
    <property type="entry name" value="PNPLA"/>
    <property type="match status" value="1"/>
</dbReference>
<feature type="compositionally biased region" description="Low complexity" evidence="5">
    <location>
        <begin position="58"/>
        <end position="72"/>
    </location>
</feature>
<feature type="short sequence motif" description="GXSXG" evidence="4">
    <location>
        <begin position="112"/>
        <end position="116"/>
    </location>
</feature>
<dbReference type="InterPro" id="IPR050301">
    <property type="entry name" value="NTE"/>
</dbReference>
<evidence type="ECO:0000256" key="5">
    <source>
        <dbReference type="SAM" id="MobiDB-lite"/>
    </source>
</evidence>
<name>A0ABT5IUQ6_9NEIS</name>
<dbReference type="PANTHER" id="PTHR14226">
    <property type="entry name" value="NEUROPATHY TARGET ESTERASE/SWISS CHEESE D.MELANOGASTER"/>
    <property type="match status" value="1"/>
</dbReference>
<dbReference type="InterPro" id="IPR002641">
    <property type="entry name" value="PNPLA_dom"/>
</dbReference>
<keyword evidence="3 4" id="KW-0443">Lipid metabolism</keyword>
<evidence type="ECO:0000256" key="3">
    <source>
        <dbReference type="ARBA" id="ARBA00023098"/>
    </source>
</evidence>
<evidence type="ECO:0000259" key="7">
    <source>
        <dbReference type="PROSITE" id="PS51635"/>
    </source>
</evidence>
<dbReference type="SUPFAM" id="SSF52151">
    <property type="entry name" value="FabD/lysophospholipase-like"/>
    <property type="match status" value="1"/>
</dbReference>
<protein>
    <submittedName>
        <fullName evidence="8">Patatin-like phospholipase family protein</fullName>
    </submittedName>
</protein>
<evidence type="ECO:0000256" key="6">
    <source>
        <dbReference type="SAM" id="SignalP"/>
    </source>
</evidence>
<dbReference type="CDD" id="cd07205">
    <property type="entry name" value="Pat_PNPLA6_PNPLA7_NTE1_like"/>
    <property type="match status" value="1"/>
</dbReference>
<feature type="short sequence motif" description="DGA/G" evidence="4">
    <location>
        <begin position="226"/>
        <end position="228"/>
    </location>
</feature>